<accession>A0ABT3IMF2</accession>
<keyword evidence="4" id="KW-1185">Reference proteome</keyword>
<keyword evidence="1" id="KW-0732">Signal</keyword>
<feature type="signal peptide" evidence="1">
    <location>
        <begin position="1"/>
        <end position="21"/>
    </location>
</feature>
<dbReference type="Proteomes" id="UP001207742">
    <property type="component" value="Unassembled WGS sequence"/>
</dbReference>
<evidence type="ECO:0000313" key="4">
    <source>
        <dbReference type="Proteomes" id="UP001207742"/>
    </source>
</evidence>
<feature type="chain" id="PRO_5046781885" evidence="1">
    <location>
        <begin position="22"/>
        <end position="151"/>
    </location>
</feature>
<dbReference type="EMBL" id="JAPDNS010000001">
    <property type="protein sequence ID" value="MCW3485132.1"/>
    <property type="molecule type" value="Genomic_DNA"/>
</dbReference>
<reference evidence="3 4" key="1">
    <citation type="submission" date="2022-10" db="EMBL/GenBank/DDBJ databases">
        <title>Chitinophaga nivalis PC15 sp. nov., isolated from Pyeongchang county, South Korea.</title>
        <authorList>
            <person name="Trinh H.N."/>
        </authorList>
    </citation>
    <scope>NUCLEOTIDE SEQUENCE [LARGE SCALE GENOMIC DNA]</scope>
    <source>
        <strain evidence="3 4">PC14</strain>
    </source>
</reference>
<organism evidence="3 4">
    <name type="scientific">Chitinophaga nivalis</name>
    <dbReference type="NCBI Taxonomy" id="2991709"/>
    <lineage>
        <taxon>Bacteria</taxon>
        <taxon>Pseudomonadati</taxon>
        <taxon>Bacteroidota</taxon>
        <taxon>Chitinophagia</taxon>
        <taxon>Chitinophagales</taxon>
        <taxon>Chitinophagaceae</taxon>
        <taxon>Chitinophaga</taxon>
    </lineage>
</organism>
<dbReference type="Pfam" id="PF19780">
    <property type="entry name" value="DUF6265"/>
    <property type="match status" value="1"/>
</dbReference>
<evidence type="ECO:0000313" key="3">
    <source>
        <dbReference type="EMBL" id="MCW3485132.1"/>
    </source>
</evidence>
<gene>
    <name evidence="3" type="ORF">OL497_14580</name>
</gene>
<evidence type="ECO:0000259" key="2">
    <source>
        <dbReference type="Pfam" id="PF19780"/>
    </source>
</evidence>
<comment type="caution">
    <text evidence="3">The sequence shown here is derived from an EMBL/GenBank/DDBJ whole genome shotgun (WGS) entry which is preliminary data.</text>
</comment>
<dbReference type="InterPro" id="IPR046232">
    <property type="entry name" value="DUF6265"/>
</dbReference>
<feature type="domain" description="DUF6265" evidence="2">
    <location>
        <begin position="30"/>
        <end position="137"/>
    </location>
</feature>
<proteinExistence type="predicted"/>
<evidence type="ECO:0000256" key="1">
    <source>
        <dbReference type="SAM" id="SignalP"/>
    </source>
</evidence>
<dbReference type="RefSeq" id="WP_264731214.1">
    <property type="nucleotide sequence ID" value="NZ_JAPDNR010000001.1"/>
</dbReference>
<name>A0ABT3IMF2_9BACT</name>
<sequence>MKQLFLLSTLMIIATATFGQAAASDFPKLHWLTGTWKKTNNKPGRSGSEQWEHSTPAALKGIGIRLQGKDTTFTEKLALLVKDDSIYYVADVPENKAPIYFKVTAIHPNGFTCENPQHDFPKKIVYEIAGKHLKVTTSGDGKTALFLFEKE</sequence>
<protein>
    <submittedName>
        <fullName evidence="3">DUF6265 family protein</fullName>
    </submittedName>
</protein>